<protein>
    <recommendedName>
        <fullName evidence="4">HEAT repeat protein</fullName>
    </recommendedName>
</protein>
<evidence type="ECO:0000313" key="3">
    <source>
        <dbReference type="Proteomes" id="UP000319342"/>
    </source>
</evidence>
<dbReference type="InterPro" id="IPR016024">
    <property type="entry name" value="ARM-type_fold"/>
</dbReference>
<dbReference type="InterPro" id="IPR011989">
    <property type="entry name" value="ARM-like"/>
</dbReference>
<feature type="chain" id="PRO_5022126613" description="HEAT repeat protein" evidence="1">
    <location>
        <begin position="28"/>
        <end position="225"/>
    </location>
</feature>
<dbReference type="Proteomes" id="UP000319342">
    <property type="component" value="Chromosome"/>
</dbReference>
<evidence type="ECO:0000256" key="1">
    <source>
        <dbReference type="SAM" id="SignalP"/>
    </source>
</evidence>
<dbReference type="Gene3D" id="1.25.10.10">
    <property type="entry name" value="Leucine-rich Repeat Variant"/>
    <property type="match status" value="1"/>
</dbReference>
<feature type="signal peptide" evidence="1">
    <location>
        <begin position="1"/>
        <end position="27"/>
    </location>
</feature>
<dbReference type="SUPFAM" id="SSF48371">
    <property type="entry name" value="ARM repeat"/>
    <property type="match status" value="1"/>
</dbReference>
<evidence type="ECO:0008006" key="4">
    <source>
        <dbReference type="Google" id="ProtNLM"/>
    </source>
</evidence>
<dbReference type="OrthoDB" id="9978185at2"/>
<keyword evidence="3" id="KW-1185">Reference proteome</keyword>
<organism evidence="2 3">
    <name type="scientific">Rohdeia mirabilis</name>
    <dbReference type="NCBI Taxonomy" id="2528008"/>
    <lineage>
        <taxon>Bacteria</taxon>
        <taxon>Pseudomonadati</taxon>
        <taxon>Planctomycetota</taxon>
        <taxon>Planctomycetia</taxon>
        <taxon>Planctomycetia incertae sedis</taxon>
        <taxon>Rohdeia</taxon>
    </lineage>
</organism>
<name>A0A518D144_9BACT</name>
<sequence precursor="true">MKHVTLRALALALSLSVALGCSTTKNASTSDLSDTRWVRASPILEQQLRDAAEQLPWAKGLQKLELIRYFANVGEPAYDLLIELAQDPSTAVATSAYSAMGASRDGRLVEEIHKIDWNPAEATQDLRLERARTLARLGDWSTLPELIRGLEDERLYTRALCDQALREITKERIQFDPRGDLVDRELAIQAWERWWLKYSGKPMPPRVDFAVPSTDGPSAPTSLED</sequence>
<dbReference type="EMBL" id="CP036290">
    <property type="protein sequence ID" value="QDU85212.1"/>
    <property type="molecule type" value="Genomic_DNA"/>
</dbReference>
<evidence type="ECO:0000313" key="2">
    <source>
        <dbReference type="EMBL" id="QDU85212.1"/>
    </source>
</evidence>
<dbReference type="RefSeq" id="WP_145188161.1">
    <property type="nucleotide sequence ID" value="NZ_CP036290.1"/>
</dbReference>
<accession>A0A518D144</accession>
<dbReference type="AlphaFoldDB" id="A0A518D144"/>
<dbReference type="PROSITE" id="PS51257">
    <property type="entry name" value="PROKAR_LIPOPROTEIN"/>
    <property type="match status" value="1"/>
</dbReference>
<reference evidence="2 3" key="1">
    <citation type="submission" date="2019-02" db="EMBL/GenBank/DDBJ databases">
        <title>Deep-cultivation of Planctomycetes and their phenomic and genomic characterization uncovers novel biology.</title>
        <authorList>
            <person name="Wiegand S."/>
            <person name="Jogler M."/>
            <person name="Boedeker C."/>
            <person name="Pinto D."/>
            <person name="Vollmers J."/>
            <person name="Rivas-Marin E."/>
            <person name="Kohn T."/>
            <person name="Peeters S.H."/>
            <person name="Heuer A."/>
            <person name="Rast P."/>
            <person name="Oberbeckmann S."/>
            <person name="Bunk B."/>
            <person name="Jeske O."/>
            <person name="Meyerdierks A."/>
            <person name="Storesund J.E."/>
            <person name="Kallscheuer N."/>
            <person name="Luecker S."/>
            <person name="Lage O.M."/>
            <person name="Pohl T."/>
            <person name="Merkel B.J."/>
            <person name="Hornburger P."/>
            <person name="Mueller R.-W."/>
            <person name="Bruemmer F."/>
            <person name="Labrenz M."/>
            <person name="Spormann A.M."/>
            <person name="Op den Camp H."/>
            <person name="Overmann J."/>
            <person name="Amann R."/>
            <person name="Jetten M.S.M."/>
            <person name="Mascher T."/>
            <person name="Medema M.H."/>
            <person name="Devos D.P."/>
            <person name="Kaster A.-K."/>
            <person name="Ovreas L."/>
            <person name="Rohde M."/>
            <person name="Galperin M.Y."/>
            <person name="Jogler C."/>
        </authorList>
    </citation>
    <scope>NUCLEOTIDE SEQUENCE [LARGE SCALE GENOMIC DNA]</scope>
    <source>
        <strain evidence="2 3">Pla163</strain>
    </source>
</reference>
<keyword evidence="1" id="KW-0732">Signal</keyword>
<proteinExistence type="predicted"/>
<gene>
    <name evidence="2" type="ORF">Pla163_23400</name>
</gene>